<dbReference type="Gene3D" id="3.40.720.10">
    <property type="entry name" value="Alkaline Phosphatase, subunit A"/>
    <property type="match status" value="1"/>
</dbReference>
<evidence type="ECO:0000313" key="2">
    <source>
        <dbReference type="Proteomes" id="UP000199021"/>
    </source>
</evidence>
<dbReference type="PANTHER" id="PTHR43737">
    <property type="entry name" value="BLL7424 PROTEIN"/>
    <property type="match status" value="1"/>
</dbReference>
<dbReference type="RefSeq" id="WP_090170570.1">
    <property type="nucleotide sequence ID" value="NZ_FOFB01000019.1"/>
</dbReference>
<dbReference type="AlphaFoldDB" id="A0A1H9K586"/>
<dbReference type="InterPro" id="IPR017850">
    <property type="entry name" value="Alkaline_phosphatase_core_sf"/>
</dbReference>
<sequence length="489" mass="53810">MKINEEAHYRNAQLNSRRLFLRNGALALGGAALAGLSGCSSSTGSTEGTVPESMRQAMRYAPRAKRVIYLHMAGAPSQLELFDYKPKLEELHGKDCPASLLAGKRFAFIQGTPLMLGPQANFAQHGQSGAWVSDLLPHFSKVVDEVAFLKAVHTDEFNHAPAQLLMHTGSPRVGRPAFGSWVTYGLGSVNDNLPGFIVLASGGQLPSGGKKLWGSGFLPSIHQGVQCRSEGDPILYLGDPKGISRDLRGRSIAAINEINQRQYEEVGDPETLTRIRQYEMAFKMQVSVPEVMDISKEPDYIHALYGSQPGGSGFANDCLLARRLVESGVRFVQLYNWGWDDHGTNKGASLNHGLRDRCRRIDRPMTALLTDLKQRGMLEDTLVVWGGEFGRTPMQENRGGVTMPFYGRDHHGAAYTMWMAGGGVRPGITYGETDEIGFYGVKDRMHVHDVQATMLKLLGFDHERLTYSFQGRNFRLTDVAGEVVDGLVL</sequence>
<keyword evidence="2" id="KW-1185">Reference proteome</keyword>
<reference evidence="2" key="1">
    <citation type="submission" date="2016-10" db="EMBL/GenBank/DDBJ databases">
        <authorList>
            <person name="Varghese N."/>
            <person name="Submissions S."/>
        </authorList>
    </citation>
    <scope>NUCLEOTIDE SEQUENCE [LARGE SCALE GENOMIC DNA]</scope>
    <source>
        <strain evidence="2">DSM 24740</strain>
    </source>
</reference>
<dbReference type="STRING" id="478744.SAMN05444359_11996"/>
<name>A0A1H9K586_9BACT</name>
<dbReference type="InterPro" id="IPR010869">
    <property type="entry name" value="DUF1501"/>
</dbReference>
<dbReference type="PANTHER" id="PTHR43737:SF1">
    <property type="entry name" value="DUF1501 DOMAIN-CONTAINING PROTEIN"/>
    <property type="match status" value="1"/>
</dbReference>
<dbReference type="Pfam" id="PF07394">
    <property type="entry name" value="DUF1501"/>
    <property type="match status" value="1"/>
</dbReference>
<proteinExistence type="predicted"/>
<evidence type="ECO:0008006" key="3">
    <source>
        <dbReference type="Google" id="ProtNLM"/>
    </source>
</evidence>
<gene>
    <name evidence="1" type="ORF">SAMN05444359_11996</name>
</gene>
<dbReference type="SUPFAM" id="SSF53649">
    <property type="entry name" value="Alkaline phosphatase-like"/>
    <property type="match status" value="1"/>
</dbReference>
<evidence type="ECO:0000313" key="1">
    <source>
        <dbReference type="EMBL" id="SEQ94269.1"/>
    </source>
</evidence>
<accession>A0A1H9K586</accession>
<dbReference type="InParanoid" id="A0A1H9K586"/>
<protein>
    <recommendedName>
        <fullName evidence="3">Tat (Twin-arginine translocation) pathway signal sequence</fullName>
    </recommendedName>
</protein>
<dbReference type="Proteomes" id="UP000199021">
    <property type="component" value="Unassembled WGS sequence"/>
</dbReference>
<dbReference type="EMBL" id="FOFB01000019">
    <property type="protein sequence ID" value="SEQ94269.1"/>
    <property type="molecule type" value="Genomic_DNA"/>
</dbReference>
<dbReference type="OrthoDB" id="908850at2"/>
<organism evidence="1 2">
    <name type="scientific">Neolewinella agarilytica</name>
    <dbReference type="NCBI Taxonomy" id="478744"/>
    <lineage>
        <taxon>Bacteria</taxon>
        <taxon>Pseudomonadati</taxon>
        <taxon>Bacteroidota</taxon>
        <taxon>Saprospiria</taxon>
        <taxon>Saprospirales</taxon>
        <taxon>Lewinellaceae</taxon>
        <taxon>Neolewinella</taxon>
    </lineage>
</organism>